<dbReference type="GO" id="GO:0016020">
    <property type="term" value="C:membrane"/>
    <property type="evidence" value="ECO:0007669"/>
    <property type="project" value="TreeGrafter"/>
</dbReference>
<evidence type="ECO:0000256" key="2">
    <source>
        <dbReference type="ARBA" id="ARBA00022723"/>
    </source>
</evidence>
<keyword evidence="1 6" id="KW-0645">Protease</keyword>
<evidence type="ECO:0000313" key="9">
    <source>
        <dbReference type="EMBL" id="SDI16776.1"/>
    </source>
</evidence>
<feature type="domain" description="Peptidase M48" evidence="8">
    <location>
        <begin position="81"/>
        <end position="228"/>
    </location>
</feature>
<keyword evidence="2" id="KW-0479">Metal-binding</keyword>
<dbReference type="RefSeq" id="WP_089842871.1">
    <property type="nucleotide sequence ID" value="NZ_FNEJ01000001.1"/>
</dbReference>
<evidence type="ECO:0000256" key="5">
    <source>
        <dbReference type="ARBA" id="ARBA00023049"/>
    </source>
</evidence>
<feature type="chain" id="PRO_5011678370" evidence="7">
    <location>
        <begin position="19"/>
        <end position="238"/>
    </location>
</feature>
<evidence type="ECO:0000256" key="4">
    <source>
        <dbReference type="ARBA" id="ARBA00022833"/>
    </source>
</evidence>
<dbReference type="Pfam" id="PF01435">
    <property type="entry name" value="Peptidase_M48"/>
    <property type="match status" value="1"/>
</dbReference>
<keyword evidence="5 6" id="KW-0482">Metalloprotease</keyword>
<keyword evidence="10" id="KW-1185">Reference proteome</keyword>
<evidence type="ECO:0000256" key="1">
    <source>
        <dbReference type="ARBA" id="ARBA00022670"/>
    </source>
</evidence>
<comment type="similarity">
    <text evidence="6">Belongs to the peptidase M48 family.</text>
</comment>
<evidence type="ECO:0000256" key="6">
    <source>
        <dbReference type="RuleBase" id="RU003983"/>
    </source>
</evidence>
<dbReference type="PROSITE" id="PS51257">
    <property type="entry name" value="PROKAR_LIPOPROTEIN"/>
    <property type="match status" value="1"/>
</dbReference>
<organism evidence="9 10">
    <name type="scientific">Salipiger marinus</name>
    <dbReference type="NCBI Taxonomy" id="555512"/>
    <lineage>
        <taxon>Bacteria</taxon>
        <taxon>Pseudomonadati</taxon>
        <taxon>Pseudomonadota</taxon>
        <taxon>Alphaproteobacteria</taxon>
        <taxon>Rhodobacterales</taxon>
        <taxon>Roseobacteraceae</taxon>
        <taxon>Salipiger</taxon>
    </lineage>
</organism>
<evidence type="ECO:0000313" key="10">
    <source>
        <dbReference type="Proteomes" id="UP000199093"/>
    </source>
</evidence>
<dbReference type="Proteomes" id="UP000199093">
    <property type="component" value="Unassembled WGS sequence"/>
</dbReference>
<comment type="cofactor">
    <cofactor evidence="6">
        <name>Zn(2+)</name>
        <dbReference type="ChEBI" id="CHEBI:29105"/>
    </cofactor>
    <text evidence="6">Binds 1 zinc ion per subunit.</text>
</comment>
<reference evidence="9 10" key="1">
    <citation type="submission" date="2016-10" db="EMBL/GenBank/DDBJ databases">
        <authorList>
            <person name="de Groot N.N."/>
        </authorList>
    </citation>
    <scope>NUCLEOTIDE SEQUENCE [LARGE SCALE GENOMIC DNA]</scope>
    <source>
        <strain evidence="9 10">DSM 26424</strain>
    </source>
</reference>
<dbReference type="OrthoDB" id="7338723at2"/>
<dbReference type="InterPro" id="IPR001915">
    <property type="entry name" value="Peptidase_M48"/>
</dbReference>
<evidence type="ECO:0000256" key="7">
    <source>
        <dbReference type="SAM" id="SignalP"/>
    </source>
</evidence>
<evidence type="ECO:0000259" key="8">
    <source>
        <dbReference type="Pfam" id="PF01435"/>
    </source>
</evidence>
<protein>
    <submittedName>
        <fullName evidence="9">Peptidase family M48</fullName>
    </submittedName>
</protein>
<dbReference type="PANTHER" id="PTHR22726">
    <property type="entry name" value="METALLOENDOPEPTIDASE OMA1"/>
    <property type="match status" value="1"/>
</dbReference>
<dbReference type="STRING" id="555512.SAMN04487993_1001372"/>
<accession>A0A1G8ID04</accession>
<dbReference type="EMBL" id="FNEJ01000001">
    <property type="protein sequence ID" value="SDI16776.1"/>
    <property type="molecule type" value="Genomic_DNA"/>
</dbReference>
<dbReference type="PANTHER" id="PTHR22726:SF1">
    <property type="entry name" value="METALLOENDOPEPTIDASE OMA1, MITOCHONDRIAL"/>
    <property type="match status" value="1"/>
</dbReference>
<dbReference type="GO" id="GO:0051603">
    <property type="term" value="P:proteolysis involved in protein catabolic process"/>
    <property type="evidence" value="ECO:0007669"/>
    <property type="project" value="TreeGrafter"/>
</dbReference>
<dbReference type="AlphaFoldDB" id="A0A1G8ID04"/>
<dbReference type="GO" id="GO:0004222">
    <property type="term" value="F:metalloendopeptidase activity"/>
    <property type="evidence" value="ECO:0007669"/>
    <property type="project" value="InterPro"/>
</dbReference>
<dbReference type="GO" id="GO:0046872">
    <property type="term" value="F:metal ion binding"/>
    <property type="evidence" value="ECO:0007669"/>
    <property type="project" value="UniProtKB-KW"/>
</dbReference>
<feature type="signal peptide" evidence="7">
    <location>
        <begin position="1"/>
        <end position="18"/>
    </location>
</feature>
<gene>
    <name evidence="9" type="ORF">SAMN04487993_1001372</name>
</gene>
<dbReference type="InterPro" id="IPR051156">
    <property type="entry name" value="Mito/Outer_Membr_Metalloprot"/>
</dbReference>
<sequence length="238" mass="25608">MHRLIPLVLALLTMAGCATVPVMTNPGQPSAIQGQPAERAARQFVQVVDRVEPVAEAECRRLLRMSANCDFLIVVDDRPGQEPNAFQTLDRSGRPILAFNIPLIQSVDNADELAFVMGHEASHHILGHLGRVQQDATIGAIVFSGLAAMTGADAQSVRSAEEFGASLGARTFTKDYELEADQLGTIVTLRAGYDPVRGAEFFTRLPDPGNRFLGTHPPNAARMEIVRRTAEAARAGGV</sequence>
<proteinExistence type="inferred from homology"/>
<name>A0A1G8ID04_9RHOB</name>
<evidence type="ECO:0000256" key="3">
    <source>
        <dbReference type="ARBA" id="ARBA00022801"/>
    </source>
</evidence>
<keyword evidence="3 6" id="KW-0378">Hydrolase</keyword>
<keyword evidence="4 6" id="KW-0862">Zinc</keyword>
<dbReference type="CDD" id="cd07324">
    <property type="entry name" value="M48C_Oma1-like"/>
    <property type="match status" value="1"/>
</dbReference>
<keyword evidence="7" id="KW-0732">Signal</keyword>
<dbReference type="Gene3D" id="3.30.2010.10">
    <property type="entry name" value="Metalloproteases ('zincins'), catalytic domain"/>
    <property type="match status" value="1"/>
</dbReference>